<keyword evidence="6 8" id="KW-1133">Transmembrane helix</keyword>
<sequence length="253" mass="26804">MIEIPLALIGLAAFMVGLSKGGLVSISSLAVPVLAIWMDPITAAALLLPIYLISDAVGVWLYRRDYSAWNLKLLIPAGLAGVVIGTLLEPLVPSSAFTIAVGLIGLAYCLRAWFITGRDGPARPADVPRGIFWGIMTGIASFISHSGGPPWQTYVLPQKLPKLVFAGTTTIAFAAINLAKVPAYLSLGALSHVDWQLTGLLAVAGILGTICGRWAARAVSDRHYLNLIQGLLFVLSLRLIWQGGRDLIALIGA</sequence>
<comment type="similarity">
    <text evidence="2 8">Belongs to the 4-toluene sulfonate uptake permease (TSUP) (TC 2.A.102) family.</text>
</comment>
<feature type="transmembrane region" description="Helical" evidence="8">
    <location>
        <begin position="222"/>
        <end position="241"/>
    </location>
</feature>
<organism evidence="9 10">
    <name type="scientific">Pacificitalea manganoxidans</name>
    <dbReference type="NCBI Taxonomy" id="1411902"/>
    <lineage>
        <taxon>Bacteria</taxon>
        <taxon>Pseudomonadati</taxon>
        <taxon>Pseudomonadota</taxon>
        <taxon>Alphaproteobacteria</taxon>
        <taxon>Rhodobacterales</taxon>
        <taxon>Paracoccaceae</taxon>
        <taxon>Pacificitalea</taxon>
    </lineage>
</organism>
<keyword evidence="4 8" id="KW-1003">Cell membrane</keyword>
<feature type="transmembrane region" description="Helical" evidence="8">
    <location>
        <begin position="69"/>
        <end position="88"/>
    </location>
</feature>
<dbReference type="PANTHER" id="PTHR30269:SF37">
    <property type="entry name" value="MEMBRANE TRANSPORTER PROTEIN"/>
    <property type="match status" value="1"/>
</dbReference>
<evidence type="ECO:0000256" key="5">
    <source>
        <dbReference type="ARBA" id="ARBA00022692"/>
    </source>
</evidence>
<dbReference type="PANTHER" id="PTHR30269">
    <property type="entry name" value="TRANSMEMBRANE PROTEIN YFCA"/>
    <property type="match status" value="1"/>
</dbReference>
<evidence type="ECO:0000256" key="1">
    <source>
        <dbReference type="ARBA" id="ARBA00004651"/>
    </source>
</evidence>
<dbReference type="KEGG" id="cmag:CBW24_09315"/>
<keyword evidence="5 8" id="KW-0812">Transmembrane</keyword>
<evidence type="ECO:0000256" key="7">
    <source>
        <dbReference type="ARBA" id="ARBA00023136"/>
    </source>
</evidence>
<comment type="subcellular location">
    <subcellularLocation>
        <location evidence="1 8">Cell membrane</location>
        <topology evidence="1 8">Multi-pass membrane protein</topology>
    </subcellularLocation>
</comment>
<dbReference type="EMBL" id="CP021404">
    <property type="protein sequence ID" value="ATI42192.1"/>
    <property type="molecule type" value="Genomic_DNA"/>
</dbReference>
<keyword evidence="7 8" id="KW-0472">Membrane</keyword>
<dbReference type="RefSeq" id="WP_088661881.1">
    <property type="nucleotide sequence ID" value="NZ_CP021404.1"/>
</dbReference>
<evidence type="ECO:0000313" key="9">
    <source>
        <dbReference type="EMBL" id="ATI42192.1"/>
    </source>
</evidence>
<accession>A0A291LZT0</accession>
<keyword evidence="10" id="KW-1185">Reference proteome</keyword>
<evidence type="ECO:0000256" key="6">
    <source>
        <dbReference type="ARBA" id="ARBA00022989"/>
    </source>
</evidence>
<name>A0A291LZT0_9RHOB</name>
<feature type="transmembrane region" description="Helical" evidence="8">
    <location>
        <begin position="94"/>
        <end position="114"/>
    </location>
</feature>
<reference evidence="9 10" key="1">
    <citation type="submission" date="2017-05" db="EMBL/GenBank/DDBJ databases">
        <title>Comparative genomic and metabolic analysis of manganese-oxidizing mechanisms in Celeribater manganoxidans DY25T: its adaption to the environment of polymetallic nodule.</title>
        <authorList>
            <person name="Wang X."/>
        </authorList>
    </citation>
    <scope>NUCLEOTIDE SEQUENCE [LARGE SCALE GENOMIC DNA]</scope>
    <source>
        <strain evidence="9 10">DY25</strain>
    </source>
</reference>
<dbReference type="GO" id="GO:0005886">
    <property type="term" value="C:plasma membrane"/>
    <property type="evidence" value="ECO:0007669"/>
    <property type="project" value="UniProtKB-SubCell"/>
</dbReference>
<dbReference type="Proteomes" id="UP000219050">
    <property type="component" value="Chromosome"/>
</dbReference>
<feature type="transmembrane region" description="Helical" evidence="8">
    <location>
        <begin position="197"/>
        <end position="216"/>
    </location>
</feature>
<dbReference type="Pfam" id="PF01925">
    <property type="entry name" value="TauE"/>
    <property type="match status" value="1"/>
</dbReference>
<feature type="transmembrane region" description="Helical" evidence="8">
    <location>
        <begin position="40"/>
        <end position="62"/>
    </location>
</feature>
<dbReference type="InterPro" id="IPR002781">
    <property type="entry name" value="TM_pro_TauE-like"/>
</dbReference>
<proteinExistence type="inferred from homology"/>
<keyword evidence="3" id="KW-0813">Transport</keyword>
<dbReference type="AlphaFoldDB" id="A0A291LZT0"/>
<evidence type="ECO:0000313" key="10">
    <source>
        <dbReference type="Proteomes" id="UP000219050"/>
    </source>
</evidence>
<dbReference type="InterPro" id="IPR052017">
    <property type="entry name" value="TSUP"/>
</dbReference>
<feature type="transmembrane region" description="Helical" evidence="8">
    <location>
        <begin position="163"/>
        <end position="185"/>
    </location>
</feature>
<evidence type="ECO:0000256" key="3">
    <source>
        <dbReference type="ARBA" id="ARBA00022448"/>
    </source>
</evidence>
<protein>
    <recommendedName>
        <fullName evidence="8">Probable membrane transporter protein</fullName>
    </recommendedName>
</protein>
<evidence type="ECO:0000256" key="4">
    <source>
        <dbReference type="ARBA" id="ARBA00022475"/>
    </source>
</evidence>
<gene>
    <name evidence="9" type="ORF">CBW24_09315</name>
</gene>
<dbReference type="OrthoDB" id="7028171at2"/>
<evidence type="ECO:0000256" key="2">
    <source>
        <dbReference type="ARBA" id="ARBA00009142"/>
    </source>
</evidence>
<evidence type="ECO:0000256" key="8">
    <source>
        <dbReference type="RuleBase" id="RU363041"/>
    </source>
</evidence>